<dbReference type="EMBL" id="PQXI01000019">
    <property type="protein sequence ID" value="TGO29047.1"/>
    <property type="molecule type" value="Genomic_DNA"/>
</dbReference>
<protein>
    <submittedName>
        <fullName evidence="1">Uncharacterized protein</fullName>
    </submittedName>
</protein>
<evidence type="ECO:0000313" key="2">
    <source>
        <dbReference type="Proteomes" id="UP000297910"/>
    </source>
</evidence>
<sequence>MPMIEKRADELSSTISYAVRAALPISSIRLASRAILAIPLKITLSHSSLMDTTMRIVPEISRSKFFLSASPSAPMSSNIHWVNGNLKHESWCAELFTSLILSASSNHRPIATFSKVVVLGIAASMPVLGVVTTISESELLPPGSTDRGMIANGSFKTTQSFGTSQSPNAIQSLSMPSWLAAAV</sequence>
<reference evidence="1 2" key="1">
    <citation type="submission" date="2017-12" db="EMBL/GenBank/DDBJ databases">
        <title>Comparative genomics of Botrytis spp.</title>
        <authorList>
            <person name="Valero-Jimenez C.A."/>
            <person name="Tapia P."/>
            <person name="Veloso J."/>
            <person name="Silva-Moreno E."/>
            <person name="Staats M."/>
            <person name="Valdes J.H."/>
            <person name="Van Kan J.A.L."/>
        </authorList>
    </citation>
    <scope>NUCLEOTIDE SEQUENCE [LARGE SCALE GENOMIC DNA]</scope>
    <source>
        <strain evidence="1 2">Bp0003</strain>
    </source>
</reference>
<organism evidence="1 2">
    <name type="scientific">Botrytis paeoniae</name>
    <dbReference type="NCBI Taxonomy" id="278948"/>
    <lineage>
        <taxon>Eukaryota</taxon>
        <taxon>Fungi</taxon>
        <taxon>Dikarya</taxon>
        <taxon>Ascomycota</taxon>
        <taxon>Pezizomycotina</taxon>
        <taxon>Leotiomycetes</taxon>
        <taxon>Helotiales</taxon>
        <taxon>Sclerotiniaceae</taxon>
        <taxon>Botrytis</taxon>
    </lineage>
</organism>
<name>A0A4Z1G4L8_9HELO</name>
<comment type="caution">
    <text evidence="1">The sequence shown here is derived from an EMBL/GenBank/DDBJ whole genome shotgun (WGS) entry which is preliminary data.</text>
</comment>
<keyword evidence="2" id="KW-1185">Reference proteome</keyword>
<dbReference type="Proteomes" id="UP000297910">
    <property type="component" value="Unassembled WGS sequence"/>
</dbReference>
<dbReference type="AlphaFoldDB" id="A0A4Z1G4L8"/>
<evidence type="ECO:0000313" key="1">
    <source>
        <dbReference type="EMBL" id="TGO29047.1"/>
    </source>
</evidence>
<gene>
    <name evidence="1" type="ORF">BPAE_0019g00170</name>
</gene>
<accession>A0A4Z1G4L8</accession>
<proteinExistence type="predicted"/>